<dbReference type="Pfam" id="PF04321">
    <property type="entry name" value="RmlD_sub_bind"/>
    <property type="match status" value="1"/>
</dbReference>
<evidence type="ECO:0000259" key="7">
    <source>
        <dbReference type="Pfam" id="PF04321"/>
    </source>
</evidence>
<gene>
    <name evidence="8" type="ORF">SAMN04488132_107115</name>
</gene>
<accession>A0A1T4Q2I6</accession>
<dbReference type="GO" id="GO:0008831">
    <property type="term" value="F:dTDP-4-dehydrorhamnose reductase activity"/>
    <property type="evidence" value="ECO:0007669"/>
    <property type="project" value="UniProtKB-EC"/>
</dbReference>
<dbReference type="InterPro" id="IPR029903">
    <property type="entry name" value="RmlD-like-bd"/>
</dbReference>
<keyword evidence="6" id="KW-0560">Oxidoreductase</keyword>
<dbReference type="InterPro" id="IPR036291">
    <property type="entry name" value="NAD(P)-bd_dom_sf"/>
</dbReference>
<dbReference type="OrthoDB" id="9803892at2"/>
<dbReference type="CDD" id="cd05254">
    <property type="entry name" value="dTDP_HR_like_SDR_e"/>
    <property type="match status" value="1"/>
</dbReference>
<dbReference type="GO" id="GO:0005975">
    <property type="term" value="P:carbohydrate metabolic process"/>
    <property type="evidence" value="ECO:0007669"/>
    <property type="project" value="InterPro"/>
</dbReference>
<evidence type="ECO:0000256" key="6">
    <source>
        <dbReference type="RuleBase" id="RU364082"/>
    </source>
</evidence>
<dbReference type="PANTHER" id="PTHR10491:SF4">
    <property type="entry name" value="METHIONINE ADENOSYLTRANSFERASE 2 SUBUNIT BETA"/>
    <property type="match status" value="1"/>
</dbReference>
<dbReference type="GO" id="GO:0019305">
    <property type="term" value="P:dTDP-rhamnose biosynthetic process"/>
    <property type="evidence" value="ECO:0007669"/>
    <property type="project" value="UniProtKB-UniPathway"/>
</dbReference>
<organism evidence="8 9">
    <name type="scientific">Sediminibacterium ginsengisoli</name>
    <dbReference type="NCBI Taxonomy" id="413434"/>
    <lineage>
        <taxon>Bacteria</taxon>
        <taxon>Pseudomonadati</taxon>
        <taxon>Bacteroidota</taxon>
        <taxon>Chitinophagia</taxon>
        <taxon>Chitinophagales</taxon>
        <taxon>Chitinophagaceae</taxon>
        <taxon>Sediminibacterium</taxon>
    </lineage>
</organism>
<evidence type="ECO:0000313" key="8">
    <source>
        <dbReference type="EMBL" id="SJZ98035.1"/>
    </source>
</evidence>
<comment type="similarity">
    <text evidence="2 6">Belongs to the dTDP-4-dehydrorhamnose reductase family.</text>
</comment>
<dbReference type="EMBL" id="FUWH01000007">
    <property type="protein sequence ID" value="SJZ98035.1"/>
    <property type="molecule type" value="Genomic_DNA"/>
</dbReference>
<evidence type="ECO:0000256" key="1">
    <source>
        <dbReference type="ARBA" id="ARBA00004781"/>
    </source>
</evidence>
<dbReference type="Gene3D" id="3.90.25.10">
    <property type="entry name" value="UDP-galactose 4-epimerase, domain 1"/>
    <property type="match status" value="1"/>
</dbReference>
<dbReference type="STRING" id="413434.SAMN04488132_107115"/>
<dbReference type="InterPro" id="IPR005913">
    <property type="entry name" value="dTDP_dehydrorham_reduct"/>
</dbReference>
<protein>
    <recommendedName>
        <fullName evidence="4 6">dTDP-4-dehydrorhamnose reductase</fullName>
        <ecNumber evidence="3 6">1.1.1.133</ecNumber>
    </recommendedName>
</protein>
<proteinExistence type="inferred from homology"/>
<dbReference type="Gene3D" id="3.20.20.80">
    <property type="entry name" value="Glycosidases"/>
    <property type="match status" value="1"/>
</dbReference>
<dbReference type="SUPFAM" id="SSF51445">
    <property type="entry name" value="(Trans)glycosidases"/>
    <property type="match status" value="1"/>
</dbReference>
<evidence type="ECO:0000256" key="3">
    <source>
        <dbReference type="ARBA" id="ARBA00012929"/>
    </source>
</evidence>
<dbReference type="SUPFAM" id="SSF51735">
    <property type="entry name" value="NAD(P)-binding Rossmann-fold domains"/>
    <property type="match status" value="1"/>
</dbReference>
<name>A0A1T4Q2I6_9BACT</name>
<evidence type="ECO:0000256" key="5">
    <source>
        <dbReference type="ARBA" id="ARBA00048200"/>
    </source>
</evidence>
<dbReference type="GO" id="GO:0004553">
    <property type="term" value="F:hydrolase activity, hydrolyzing O-glycosyl compounds"/>
    <property type="evidence" value="ECO:0007669"/>
    <property type="project" value="InterPro"/>
</dbReference>
<evidence type="ECO:0000313" key="9">
    <source>
        <dbReference type="Proteomes" id="UP000190888"/>
    </source>
</evidence>
<evidence type="ECO:0000256" key="2">
    <source>
        <dbReference type="ARBA" id="ARBA00010944"/>
    </source>
</evidence>
<dbReference type="UniPathway" id="UPA00124"/>
<feature type="domain" description="RmlD-like substrate binding" evidence="7">
    <location>
        <begin position="440"/>
        <end position="695"/>
    </location>
</feature>
<evidence type="ECO:0000256" key="4">
    <source>
        <dbReference type="ARBA" id="ARBA00017099"/>
    </source>
</evidence>
<dbReference type="Gene3D" id="3.40.50.720">
    <property type="entry name" value="NAD(P)-binding Rossmann-like Domain"/>
    <property type="match status" value="1"/>
</dbReference>
<dbReference type="Pfam" id="PF00232">
    <property type="entry name" value="Glyco_hydro_1"/>
    <property type="match status" value="1"/>
</dbReference>
<dbReference type="InterPro" id="IPR017853">
    <property type="entry name" value="GH"/>
</dbReference>
<dbReference type="RefSeq" id="WP_078831888.1">
    <property type="nucleotide sequence ID" value="NZ_FUWH01000007.1"/>
</dbReference>
<sequence length="715" mass="81604">MGIEKQHPSLPEIWGGIECSINRVGDHYSDQFMDMGCYNGTDYINAIADTGICALRFPLLWEKHQPHKNSRIDWTWAKQQLEILRTREIIPIAGLVHHGSGPAFTALNRDDFAPGLAAYAKQTAEAFPWIEYYTPVNEPLTTARFSGLYGLWYPHKNNAADFLRMLINQLKGVVFAMKEIRKVNPLAKLVQTEDLAKAHSTKLLIYQRNFENHRRWLTFDLLCGKVTKQHPLWQYIIENGIEEKTLIFFLENPCPPDIMGLNYYVTSERFLDEKIEKYPVHTHGGNGRHTYADTEAVRVNRCTGLQKLLEETWQRYHIPIALTEVHMDCTREEQLRWFNQACNASKAAIRNGADIRAVTAWSLLGAYDWNSLLVHRHKRYETGAFDLRKGNPRPTALARMVSKLSANSTYDHPLLPGKGWWDKARATKTQNIPILQSSPLLITNLNNSLGQALVRACRQRNIPYTGLGRSPVNKIFSREIESAIDTYHPWAVINTCGIWEIDEAEKNTDSCFHINAEIPALLAEKCRQHGLPFLTFSSHHVFDGNKQAPYVETDEVRPLNTCGKSRAEGERLVSSVYTDALIIRTSPFFSPWDEKHFIHDISATLRKGQLYIAADDMILSPTYIPDLIRAALDILIDEEKGLWHICNNGHTSWAELARVIAQRQHLPASLVQPKPAAEMNWAIPQPRYSVMENSKGFTLPSLEEAIDKYFREKAA</sequence>
<comment type="catalytic activity">
    <reaction evidence="5">
        <text>dTDP-beta-L-rhamnose + NADP(+) = dTDP-4-dehydro-beta-L-rhamnose + NADPH + H(+)</text>
        <dbReference type="Rhea" id="RHEA:21796"/>
        <dbReference type="ChEBI" id="CHEBI:15378"/>
        <dbReference type="ChEBI" id="CHEBI:57510"/>
        <dbReference type="ChEBI" id="CHEBI:57783"/>
        <dbReference type="ChEBI" id="CHEBI:58349"/>
        <dbReference type="ChEBI" id="CHEBI:62830"/>
        <dbReference type="EC" id="1.1.1.133"/>
    </reaction>
</comment>
<keyword evidence="6" id="KW-0521">NADP</keyword>
<dbReference type="Proteomes" id="UP000190888">
    <property type="component" value="Unassembled WGS sequence"/>
</dbReference>
<comment type="function">
    <text evidence="6">Catalyzes the reduction of dTDP-6-deoxy-L-lyxo-4-hexulose to yield dTDP-L-rhamnose.</text>
</comment>
<reference evidence="8 9" key="1">
    <citation type="submission" date="2017-02" db="EMBL/GenBank/DDBJ databases">
        <authorList>
            <person name="Peterson S.W."/>
        </authorList>
    </citation>
    <scope>NUCLEOTIDE SEQUENCE [LARGE SCALE GENOMIC DNA]</scope>
    <source>
        <strain evidence="8 9">DSM 22335</strain>
    </source>
</reference>
<dbReference type="PANTHER" id="PTHR10491">
    <property type="entry name" value="DTDP-4-DEHYDRORHAMNOSE REDUCTASE"/>
    <property type="match status" value="1"/>
</dbReference>
<dbReference type="EC" id="1.1.1.133" evidence="3 6"/>
<dbReference type="InterPro" id="IPR001360">
    <property type="entry name" value="Glyco_hydro_1"/>
</dbReference>
<comment type="pathway">
    <text evidence="1 6">Carbohydrate biosynthesis; dTDP-L-rhamnose biosynthesis.</text>
</comment>
<dbReference type="AlphaFoldDB" id="A0A1T4Q2I6"/>
<keyword evidence="9" id="KW-1185">Reference proteome</keyword>